<gene>
    <name evidence="4" type="ORF">BN1205_043170</name>
</gene>
<feature type="compositionally biased region" description="Basic and acidic residues" evidence="2">
    <location>
        <begin position="3644"/>
        <end position="3812"/>
    </location>
</feature>
<feature type="compositionally biased region" description="Basic and acidic residues" evidence="2">
    <location>
        <begin position="2292"/>
        <end position="2302"/>
    </location>
</feature>
<feature type="region of interest" description="Disordered" evidence="2">
    <location>
        <begin position="2159"/>
        <end position="2505"/>
    </location>
</feature>
<evidence type="ECO:0000259" key="3">
    <source>
        <dbReference type="PROSITE" id="PS51444"/>
    </source>
</evidence>
<feature type="region of interest" description="Disordered" evidence="2">
    <location>
        <begin position="4625"/>
        <end position="4687"/>
    </location>
</feature>
<feature type="region of interest" description="Disordered" evidence="2">
    <location>
        <begin position="3182"/>
        <end position="3337"/>
    </location>
</feature>
<feature type="compositionally biased region" description="Polar residues" evidence="2">
    <location>
        <begin position="1981"/>
        <end position="1991"/>
    </location>
</feature>
<feature type="compositionally biased region" description="Basic and acidic residues" evidence="2">
    <location>
        <begin position="3139"/>
        <end position="3160"/>
    </location>
</feature>
<feature type="region of interest" description="Disordered" evidence="2">
    <location>
        <begin position="2702"/>
        <end position="2729"/>
    </location>
</feature>
<feature type="compositionally biased region" description="Pro residues" evidence="2">
    <location>
        <begin position="541"/>
        <end position="551"/>
    </location>
</feature>
<dbReference type="PROSITE" id="PS51444">
    <property type="entry name" value="FH2"/>
    <property type="match status" value="1"/>
</dbReference>
<feature type="compositionally biased region" description="Basic and acidic residues" evidence="2">
    <location>
        <begin position="2757"/>
        <end position="2772"/>
    </location>
</feature>
<reference evidence="4" key="1">
    <citation type="journal article" date="2015" name="PLoS ONE">
        <title>Comprehensive Evaluation of Toxoplasma gondii VEG and Neospora caninum LIV Genomes with Tachyzoite Stage Transcriptome and Proteome Defines Novel Transcript Features.</title>
        <authorList>
            <person name="Ramaprasad A."/>
            <person name="Mourier T."/>
            <person name="Naeem R."/>
            <person name="Malas T.B."/>
            <person name="Moussa E."/>
            <person name="Panigrahi A."/>
            <person name="Vermont S.J."/>
            <person name="Otto T.D."/>
            <person name="Wastling J."/>
            <person name="Pain A."/>
        </authorList>
    </citation>
    <scope>NUCLEOTIDE SEQUENCE</scope>
    <source>
        <strain evidence="4">VEG</strain>
    </source>
</reference>
<organism evidence="4">
    <name type="scientific">Toxoplasma gondii (strain ATCC 50861 / VEG)</name>
    <dbReference type="NCBI Taxonomy" id="432359"/>
    <lineage>
        <taxon>Eukaryota</taxon>
        <taxon>Sar</taxon>
        <taxon>Alveolata</taxon>
        <taxon>Apicomplexa</taxon>
        <taxon>Conoidasida</taxon>
        <taxon>Coccidia</taxon>
        <taxon>Eucoccidiorida</taxon>
        <taxon>Eimeriorina</taxon>
        <taxon>Sarcocystidae</taxon>
        <taxon>Toxoplasma</taxon>
    </lineage>
</organism>
<feature type="region of interest" description="Disordered" evidence="2">
    <location>
        <begin position="3450"/>
        <end position="3820"/>
    </location>
</feature>
<feature type="compositionally biased region" description="Basic and acidic residues" evidence="2">
    <location>
        <begin position="3530"/>
        <end position="3571"/>
    </location>
</feature>
<dbReference type="SUPFAM" id="SSF48452">
    <property type="entry name" value="TPR-like"/>
    <property type="match status" value="1"/>
</dbReference>
<feature type="compositionally biased region" description="Acidic residues" evidence="2">
    <location>
        <begin position="1559"/>
        <end position="1568"/>
    </location>
</feature>
<feature type="compositionally biased region" description="Basic and acidic residues" evidence="2">
    <location>
        <begin position="4417"/>
        <end position="4445"/>
    </location>
</feature>
<feature type="compositionally biased region" description="Basic and acidic residues" evidence="2">
    <location>
        <begin position="4677"/>
        <end position="4687"/>
    </location>
</feature>
<feature type="compositionally biased region" description="Basic and acidic residues" evidence="2">
    <location>
        <begin position="1548"/>
        <end position="1558"/>
    </location>
</feature>
<feature type="compositionally biased region" description="Low complexity" evidence="2">
    <location>
        <begin position="523"/>
        <end position="532"/>
    </location>
</feature>
<dbReference type="InterPro" id="IPR051425">
    <property type="entry name" value="Formin_Homology"/>
</dbReference>
<feature type="compositionally biased region" description="Basic and acidic residues" evidence="2">
    <location>
        <begin position="1375"/>
        <end position="1387"/>
    </location>
</feature>
<feature type="compositionally biased region" description="Acidic residues" evidence="2">
    <location>
        <begin position="3925"/>
        <end position="3968"/>
    </location>
</feature>
<feature type="region of interest" description="Disordered" evidence="2">
    <location>
        <begin position="1868"/>
        <end position="2012"/>
    </location>
</feature>
<feature type="compositionally biased region" description="Low complexity" evidence="2">
    <location>
        <begin position="476"/>
        <end position="500"/>
    </location>
</feature>
<feature type="region of interest" description="Disordered" evidence="2">
    <location>
        <begin position="2744"/>
        <end position="3160"/>
    </location>
</feature>
<feature type="compositionally biased region" description="Basic and acidic residues" evidence="2">
    <location>
        <begin position="3590"/>
        <end position="3600"/>
    </location>
</feature>
<feature type="compositionally biased region" description="Acidic residues" evidence="2">
    <location>
        <begin position="4052"/>
        <end position="4061"/>
    </location>
</feature>
<feature type="region of interest" description="Disordered" evidence="2">
    <location>
        <begin position="4157"/>
        <end position="4185"/>
    </location>
</feature>
<feature type="compositionally biased region" description="Basic and acidic residues" evidence="2">
    <location>
        <begin position="3197"/>
        <end position="3225"/>
    </location>
</feature>
<feature type="compositionally biased region" description="Low complexity" evidence="2">
    <location>
        <begin position="2820"/>
        <end position="2831"/>
    </location>
</feature>
<feature type="compositionally biased region" description="Basic and acidic residues" evidence="2">
    <location>
        <begin position="2928"/>
        <end position="2976"/>
    </location>
</feature>
<dbReference type="Pfam" id="PF02181">
    <property type="entry name" value="FH2"/>
    <property type="match status" value="1"/>
</dbReference>
<feature type="region of interest" description="Disordered" evidence="2">
    <location>
        <begin position="4007"/>
        <end position="4069"/>
    </location>
</feature>
<feature type="compositionally biased region" description="Basic and acidic residues" evidence="2">
    <location>
        <begin position="5072"/>
        <end position="5081"/>
    </location>
</feature>
<feature type="region of interest" description="Disordered" evidence="2">
    <location>
        <begin position="4216"/>
        <end position="4253"/>
    </location>
</feature>
<keyword evidence="1" id="KW-0175">Coiled coil</keyword>
<evidence type="ECO:0000256" key="1">
    <source>
        <dbReference type="SAM" id="Coils"/>
    </source>
</evidence>
<feature type="compositionally biased region" description="Basic and acidic residues" evidence="2">
    <location>
        <begin position="2205"/>
        <end position="2227"/>
    </location>
</feature>
<feature type="compositionally biased region" description="Basic and acidic residues" evidence="2">
    <location>
        <begin position="2255"/>
        <end position="2269"/>
    </location>
</feature>
<feature type="coiled-coil region" evidence="1">
    <location>
        <begin position="4075"/>
        <end position="4102"/>
    </location>
</feature>
<feature type="region of interest" description="Disordered" evidence="2">
    <location>
        <begin position="1"/>
        <end position="26"/>
    </location>
</feature>
<dbReference type="Gene3D" id="1.25.40.10">
    <property type="entry name" value="Tetratricopeptide repeat domain"/>
    <property type="match status" value="1"/>
</dbReference>
<feature type="compositionally biased region" description="Basic and acidic residues" evidence="2">
    <location>
        <begin position="3498"/>
        <end position="3508"/>
    </location>
</feature>
<feature type="region of interest" description="Disordered" evidence="2">
    <location>
        <begin position="2034"/>
        <end position="2085"/>
    </location>
</feature>
<feature type="compositionally biased region" description="Basic and acidic residues" evidence="2">
    <location>
        <begin position="2802"/>
        <end position="2818"/>
    </location>
</feature>
<dbReference type="SMART" id="SM00498">
    <property type="entry name" value="FH2"/>
    <property type="match status" value="1"/>
</dbReference>
<feature type="compositionally biased region" description="Basic and acidic residues" evidence="2">
    <location>
        <begin position="1625"/>
        <end position="1639"/>
    </location>
</feature>
<dbReference type="InterPro" id="IPR015425">
    <property type="entry name" value="FH2_Formin"/>
</dbReference>
<feature type="compositionally biased region" description="Low complexity" evidence="2">
    <location>
        <begin position="3615"/>
        <end position="3631"/>
    </location>
</feature>
<accession>A0A0F7UU80</accession>
<feature type="compositionally biased region" description="Basic and acidic residues" evidence="2">
    <location>
        <begin position="2069"/>
        <end position="2079"/>
    </location>
</feature>
<sequence length="5097" mass="556941">MSCPASCPRGRGGSAPLPPMPPSVNDDRNAVLNALPSRTSFSAPLCSASSCSLPERPVFAKLTGGMPFTRTTARIECASPACHESPSLHRVAESQVKAQAAASGPLSNSSFLIFLNSIPTEPPRCFLPPRRLASLSAEADTPKGSFYVFSESSRSESSHSEGCVESRLSGHTAARTRCRRSRTTASATDSRRDDLFSFDLPQECGSAPRLPLPFPSRSCPASPCHSLLPPLSNKLTPPCRESQSEGTDHGSSSARCCQPRPAYPPRITDALPAGQIYSRSPSRVRERTLRSEPAAPVNYLDTQKRCPAPLFQSIPVHSMPPPPPPPKGKKGPLPKKASNSPLPPKGKSSPDEGAKKTPPPPPAAKAGVPEGKAEMPSEKADVPQKKAGVPSEKADVPQKKAGLPKEKAEVPQKKAGLPKEKAGVPSEKADVPQKKAGLPKEKAEVPQKKAGLPKEKAGIPQEKAGISKGESGSPEGKTGPLPGKAGPPKGKLPPGKAPPAEGSGPPAQSDLKASPAGAPPSSLPSKKAVASAGKPLGGKTPPAPSVAPNPPLGSSGPQESGSSTYYRDTLRAAAGTAGGIECSAGEASGETVPPPNEAYAAKAAMMVESLKLADYTNVPAAHAHGTEPPALPFAPGADRNPAILTRALKKEMELRRGQPTQTPEERRLMLAGTFSLHQARLGFKLSPEHQRVAEALMLLRRLEDFRGSVQAGEVQRIRYLLRVGATEAFSQQRYSDAMLQALHSYLLAKSYYTAYQSAPLEGEMVPELLLLVKCCGLAGCPDRGQEYLKELRYIVENTLIAEAGGSAAGNRGSLVGPIMRVEKHVLASVVSSLAELCSLYNQPDDARLFYEKYVILTKDVYGADSLAVSDALNTVALYFFRTRQYGQALPLVEQVLAIRKKHLGDFDAAEPHARVADCYANIGLLHRLLGHPTEAFPCVLIALDMRMRIYQTRETSGVQDLVLALGCLQHQAGHFRAALEAYKEVWTFRNNTLGVTHPDTVNVELLLRQLEKDLAAQMQEDKQRFVQRDKALPSASAFDLTTRASSQISVSRQSHRPGDFFYEEADGAASSDRGRRGSLDFADASATVRLLKPAAAATLEAYRQRHAACGWTQPLREKSHFHSVARVRALYGEEWRSLMVPSAAILPYVDVEVTGPDTLKLAECFQFQEALAVDRPTLPVVNVPQIERGEAVLEQGHPHMVLSPDAAELLSQWGVALPEVDEKGQVINREAKLEKHGRLFLPLVDPSTNQPFLGFYGEPVMVPNPAVYHSVIAPAILAYARRQAALVDRAKNAVGPAQKQRSAMVEGAKQVARGVVMAKLGAKGKAGAKTPAQDAPKGLETKDAPATAAPATKEGGAPETAENAPPKVEAAAAAPDKEESVEKKEEASPSLPRKVSGLPAKKSLLRSKASQEIPKAPPLKDDSSAPESGSDSGASDRKRSPSLSTKKSFAKKTSAALPTPAPEGATADGKPKSLLGSGAKKFDPSAYKAKVKAGPAPGKALSFRATPKHAAALPPSNHLREAATLSDPDATLERKQKSRTKAQTTAADSHELGRNDMLEREEEGDGGGEEGLAKRKKVVFQKKNVEKGRKVSELQHEASRSADGRVGKNQQGPAAGRHGLKAKKLNAETERNSESEEKSSCGFAAPQSSCTRKREGSRETRCINVESVPQPQEGPDGSRDTTLASLSPPDSSSALRCKKASSKLELSVECSASRDEPSEAEDRREENRREERREKTRRDFKALLLKKQREHMSETLMRLQKETDREASESASECKIFLKMQRSLERKDEAGLFFPRASGNQTTPPAFQRASWQAAALAGHLRSGDSLWTRGEETAEADIMGRGDESALLTRRVEEERKRVRERLLGCDTRASHRETSLGADSGLFALDREAQRPAENREFPEPHCVSSSPRKAIDQVPDLNCRAALDPERKSFSPDSDRETSIALCRRRVSPSGPVSSPDSRWRGDRRRNASSRPTLDWCLSQQGNATESLSPHRDTTSRAPDSPHVKAASKESNFLSMPFLAAAAPPPPGLFSPWASPVNSDGNGDTEGTLWDEGIEAGGSSLTRRTHSSERSLEKRSVRQKAPSQVSEARGTLMSSLNAGLEAKKTRADERRDIGTVFCLSDSRDTEVKPGEETLFQSAAGESWGVDRRYVEAEREAEQRRRRRTGGWGRHEGTANPGGRGRTGSRGEASTWRRESTSSATEAEIRRERVEQSRPDSGRRRDMRERKRSVAQGAVNRVSRATGRTEGVAVLGQERRRCVDARRRNEAEDREGEDLGEAELSVSCFDSDGDQEKDFRRETSSEEDNEEDGEEAELFSTNEVETDTLRSGRRKQHAVSSRSASPSPWRVGADRTRMKTNSQASAALSGMRTSRFLQPPAFDSSASRSSSASPSRRRRLETLETLDLQKRTRKQRARVGSRESREGNAQRSPGNRRRDRKGQTEGRRGDWGRAYLERLVVGQETETDSEIATLDEELDRTELPRVVSPQTFHEAPNPFSDQDTETDCLFSTPRLPVSNADPQASKTHSEADEYVVSFAAQSSAARSSSCYPSRSPSCSALSLSFACSDSTVGAESATGREHTVHLLRPTSSSVSSISPTSSDCGRLDSELDALPGLGKCTLFFSAPEAVHARPLASPSFRQRLFSRRDSGAERASCGDAFDSWSPTSAGAGSRVVESCGSNVSSPSSGRLRSRVSLGGLKAAFSRHSENSSNERLCSPRHQETSRKGPLAVARRLSGVASRLVHSRSSLQELGEAEDDSRKRSSEGDSQEIPRDSVGVTALTGDSETPNGWAGVGGLEVSAGEDSRELRECEEKERERTPLGGSLRRFSFSSDLRKDPRRPGRTLSDATATCEGDGKMRRLVALLRRKNRRVKKEGEQESERERRDEGEQESERERRDEGKHEGEQESERERRDEREQGGEQESENEQEAEHESERERRDEREQGGEQESERERRDEREQGGEQESERERRDEREQGGEQESENEQEAEQENEREQAVGEQGQEREGEGEQRSECEQGGSVINVWRQAEKEESSGKQLSKGEESREGEKGGVRAADNQASGATQGEEQEQSGSSRFSQLLEKWARMSGGATPKQRIEMISDKSEPGGRWRKDMGILKDSEEESLIGKEGISQRLTDADTGTEKTREAQREDAWVVTESARDRQRALGTTVSLEEVSLCAVGSSESHLEMLGSGGDENDCGRDASEEAKQGHCCEDRRSLKREKEVSDWGVQTSHEREKQVSGRGVETPERKEELPASALSGDSSSSPLAGSASNVFPARKRLFSSPRMLRLPIPSRKLRKADNPGSPSDAQNSAVSPSPSFQLSRSAEAATGGPQNVAEREVAVLSGALEVQTEGWGVQTAPETPGNSTHWASPSFHSLFSRRFSLRDRLRRRSSASSMTVLDMENKSLDAHSVDMPATEPQRPLASVSDSLVFSEGLSFSSCVDPVSDFGDDNEKDGVTQETRSSCSEVPCAGARAAGRESPTSRRHSFVFRTTQQKYRTEGSADNRGRRSLKVLRRSSFSRAFRGLVKSPERQILRDRDREEGKAQDTARRSESEREGEKDDEEKQTGKREGRKLRHLSASFLRIPRPGKHETNKESVCKRRGASLPPLPPEASSPHGASRLRAAAASFSRLRRRSQSSVNRGKKEAIEIEKMEEETKAQNEIKHERKSELKQEEVDEMKQENVDEIKQERKGEVKQEEVDEMKQENVDEIKQERKSELKQEEVDEMKQENVDEIKQERKGEVKQEEVDEMKQENVDEIKQERKSELKQEEVDEMKQENVDEIKQERKSELKQEEVDEMKQENVDEIKQETPETVPLWEPSITSHLSDSCGEDVAIFAVEACVRAARTWQKEDETLGASVAAGRGEDEDECVDRGDALTGQDDNAEETSQRCSCSEDSPEGVAEREWMGGSSDGAEIHLLPEADTSDEEEEGEEEKEEEGEGEEGEEEEGEEEEEEEEEEEGEEEDIHELGEKEDSSAEEETRIGEAELRHGVAILNPFASCGAEAYGEERPKTGTTGSEADDDSWAASDWSVGASSSDEESERSWQEGPSSEEDCDETEAEKNADSEVEELYAEKLCRKKVHAENDVEECKTEVSKAEEGFQNSMACLAEVLRLTGVPYSESDLSVEIAELNRQSTLLMVTPDTQRLSRELPKSIASPRTSSVPLDKQCDGKTKLTHLPKSAPFRKAMELTRGAYRSGKTPAACSVLRSSSSSNLASSVSSSRSSSKLVSSSRLYATPREPRSEPREASGAFSVSPIACDSSPFAPPAAPLGASEGGRESLSCRDSSSVLVGDRPPRFSTQQLHALPPKGPKGGPPKKGKATGWKPPPPLPPAAEDGTDVKEGPTVLKQGIFKKAEQAVKKEIPKKEEGSPKEAAKVVEKKVLEKKASVSAAKGETETKVAVKSVAKPPPLKAAKSGEAKTAEPVKEEAKVEKAPKVKGDGFSRMKLPSGKPEEAPKKTPKMKIMVGTTGQAKVVEKKDSMDELDAFTGPCYIPPHMDVPPVAPEVLAKITKLKPGVEKDPQLGELPVVILMDDNNTELARLPWQVDISSFSLAQSSMSILVARRLGLLARRLDEDKKDEDTRDWLTGEGLKKFGLSMQKEKPTFGDTSLLLGMGLSALPQALAQKKPEAPKKEEAKPKPEAKKEAPKKGPPGGKGGKGPPGKGPPKGKGKGPKKKGEGGLKVGKKDEGKTKRFFWDPIFEDEIPGTIFMKKPNMVLKLQDVEETFAKVVAKKKTESKKPKIIQLLPDSKRAYNMSIALSKFNNYSYQQLREAIIDLDPKILTIEATETLLNFVPTGEENQVVKEYINSGGDLKLVDKPEQFVAAMLGVPLMKQRLEAHAFALNFREAYSDAYTPLENMADACDAIDDSQNLKIVLFAILELGNALNEGDPQRGGAAGFKPTTLAKLQEIRTTTKPVRTMLQYICDIIWEQQPTALNIYEDLKICDKAQRVDMQGIEGRISNLKAGLTKVKNTLEAAKKGNESTGVMGDRDPLRNIMDEFLIEAEPKIKQLDDFLVQVQNQFLQTCHYSGYPDKDVKKIKPDELFKQVAGFARQVDAIRKQKQEIADRELKRKEAEAKRAGKGLKSTAVKKVGMK</sequence>
<feature type="compositionally biased region" description="Polar residues" evidence="2">
    <location>
        <begin position="3056"/>
        <end position="3076"/>
    </location>
</feature>
<feature type="compositionally biased region" description="Basic and acidic residues" evidence="2">
    <location>
        <begin position="3093"/>
        <end position="3117"/>
    </location>
</feature>
<feature type="region of interest" description="Disordered" evidence="2">
    <location>
        <begin position="3851"/>
        <end position="3994"/>
    </location>
</feature>
<dbReference type="EMBL" id="LN714496">
    <property type="protein sequence ID" value="CEL73621.1"/>
    <property type="molecule type" value="Genomic_DNA"/>
</dbReference>
<dbReference type="InterPro" id="IPR011990">
    <property type="entry name" value="TPR-like_helical_dom_sf"/>
</dbReference>
<feature type="compositionally biased region" description="Basic and acidic residues" evidence="2">
    <location>
        <begin position="3026"/>
        <end position="3050"/>
    </location>
</feature>
<feature type="compositionally biased region" description="Gly residues" evidence="2">
    <location>
        <begin position="4653"/>
        <end position="4667"/>
    </location>
</feature>
<feature type="compositionally biased region" description="Basic and acidic residues" evidence="2">
    <location>
        <begin position="1583"/>
        <end position="1606"/>
    </location>
</feature>
<feature type="compositionally biased region" description="Low complexity" evidence="2">
    <location>
        <begin position="1344"/>
        <end position="1374"/>
    </location>
</feature>
<feature type="compositionally biased region" description="Basic and acidic residues" evidence="2">
    <location>
        <begin position="1926"/>
        <end position="1941"/>
    </location>
</feature>
<feature type="compositionally biased region" description="Polar residues" evidence="2">
    <location>
        <begin position="2357"/>
        <end position="2374"/>
    </location>
</feature>
<feature type="compositionally biased region" description="Basic and acidic residues" evidence="2">
    <location>
        <begin position="1712"/>
        <end position="1740"/>
    </location>
</feature>
<feature type="compositionally biased region" description="Low complexity" evidence="2">
    <location>
        <begin position="4216"/>
        <end position="4235"/>
    </location>
</feature>
<feature type="compositionally biased region" description="Basic and acidic residues" evidence="2">
    <location>
        <begin position="2873"/>
        <end position="2918"/>
    </location>
</feature>
<dbReference type="PANTHER" id="PTHR45725:SF1">
    <property type="entry name" value="DISHEVELLED ASSOCIATED ACTIVATOR OF MORPHOGENESIS, ISOFORM D"/>
    <property type="match status" value="1"/>
</dbReference>
<feature type="compositionally biased region" description="Basic and acidic residues" evidence="2">
    <location>
        <begin position="371"/>
        <end position="384"/>
    </location>
</feature>
<feature type="compositionally biased region" description="Low complexity" evidence="2">
    <location>
        <begin position="3254"/>
        <end position="3272"/>
    </location>
</feature>
<feature type="compositionally biased region" description="Basic and acidic residues" evidence="2">
    <location>
        <begin position="392"/>
        <end position="457"/>
    </location>
</feature>
<feature type="compositionally biased region" description="Low complexity" evidence="2">
    <location>
        <begin position="2382"/>
        <end position="2392"/>
    </location>
</feature>
<feature type="region of interest" description="Disordered" evidence="2">
    <location>
        <begin position="4411"/>
        <end position="4461"/>
    </location>
</feature>
<feature type="compositionally biased region" description="Polar residues" evidence="2">
    <location>
        <begin position="3304"/>
        <end position="3324"/>
    </location>
</feature>
<feature type="region of interest" description="Disordered" evidence="2">
    <location>
        <begin position="1322"/>
        <end position="1740"/>
    </location>
</feature>
<evidence type="ECO:0000256" key="2">
    <source>
        <dbReference type="SAM" id="MobiDB-lite"/>
    </source>
</evidence>
<evidence type="ECO:0000313" key="4">
    <source>
        <dbReference type="EMBL" id="CEL73621.1"/>
    </source>
</evidence>
<feature type="region of interest" description="Disordered" evidence="2">
    <location>
        <begin position="235"/>
        <end position="563"/>
    </location>
</feature>
<feature type="compositionally biased region" description="Acidic residues" evidence="2">
    <location>
        <begin position="2303"/>
        <end position="2315"/>
    </location>
</feature>
<feature type="compositionally biased region" description="Low complexity" evidence="2">
    <location>
        <begin position="4027"/>
        <end position="4038"/>
    </location>
</feature>
<feature type="compositionally biased region" description="Basic and acidic residues" evidence="2">
    <location>
        <begin position="4628"/>
        <end position="4650"/>
    </location>
</feature>
<feature type="compositionally biased region" description="Acidic residues" evidence="2">
    <location>
        <begin position="2463"/>
        <end position="2477"/>
    </location>
</feature>
<proteinExistence type="predicted"/>
<name>A0A0F7UU80_TOXGV</name>
<feature type="compositionally biased region" description="Low complexity" evidence="2">
    <location>
        <begin position="1683"/>
        <end position="1695"/>
    </location>
</feature>
<feature type="compositionally biased region" description="Basic and acidic residues" evidence="2">
    <location>
        <begin position="1652"/>
        <end position="1661"/>
    </location>
</feature>
<dbReference type="SUPFAM" id="SSF101447">
    <property type="entry name" value="Formin homology 2 domain (FH2 domain)"/>
    <property type="match status" value="1"/>
</dbReference>
<feature type="compositionally biased region" description="Basic and acidic residues" evidence="2">
    <location>
        <begin position="1887"/>
        <end position="1902"/>
    </location>
</feature>
<dbReference type="PANTHER" id="PTHR45725">
    <property type="entry name" value="FORMIN HOMOLOGY 2 FAMILY MEMBER"/>
    <property type="match status" value="1"/>
</dbReference>
<feature type="region of interest" description="Disordered" evidence="2">
    <location>
        <begin position="4268"/>
        <end position="4343"/>
    </location>
</feature>
<feature type="domain" description="FH2" evidence="3">
    <location>
        <begin position="4683"/>
        <end position="5083"/>
    </location>
</feature>
<feature type="compositionally biased region" description="Basic and acidic residues" evidence="2">
    <location>
        <begin position="2990"/>
        <end position="3014"/>
    </location>
</feature>
<feature type="compositionally biased region" description="Basic and acidic residues" evidence="2">
    <location>
        <begin position="1992"/>
        <end position="2006"/>
    </location>
</feature>
<feature type="compositionally biased region" description="Basic and acidic residues" evidence="2">
    <location>
        <begin position="3969"/>
        <end position="3992"/>
    </location>
</feature>
<feature type="compositionally biased region" description="Low complexity" evidence="2">
    <location>
        <begin position="1442"/>
        <end position="1457"/>
    </location>
</feature>
<protein>
    <submittedName>
        <fullName evidence="4">Formin homology 2 domain-containing protein</fullName>
    </submittedName>
</protein>
<feature type="compositionally biased region" description="Acidic residues" evidence="2">
    <location>
        <begin position="2977"/>
        <end position="2989"/>
    </location>
</feature>
<dbReference type="Gene3D" id="1.20.58.2220">
    <property type="entry name" value="Formin, FH2 domain"/>
    <property type="match status" value="1"/>
</dbReference>
<feature type="compositionally biased region" description="Basic and acidic residues" evidence="2">
    <location>
        <begin position="2439"/>
        <end position="2449"/>
    </location>
</feature>
<feature type="region of interest" description="Disordered" evidence="2">
    <location>
        <begin position="5072"/>
        <end position="5097"/>
    </location>
</feature>
<dbReference type="InterPro" id="IPR042201">
    <property type="entry name" value="FH2_Formin_sf"/>
</dbReference>
<feature type="compositionally biased region" description="Low complexity" evidence="2">
    <location>
        <begin position="1951"/>
        <end position="1960"/>
    </location>
</feature>
<dbReference type="Pfam" id="PF13374">
    <property type="entry name" value="TPR_10"/>
    <property type="match status" value="1"/>
</dbReference>
<feature type="compositionally biased region" description="Acidic residues" evidence="2">
    <location>
        <begin position="2270"/>
        <end position="2279"/>
    </location>
</feature>
<feature type="compositionally biased region" description="Basic and acidic residues" evidence="2">
    <location>
        <begin position="3232"/>
        <end position="3253"/>
    </location>
</feature>